<evidence type="ECO:0000256" key="4">
    <source>
        <dbReference type="ARBA" id="ARBA00022475"/>
    </source>
</evidence>
<feature type="transmembrane region" description="Helical" evidence="8">
    <location>
        <begin position="368"/>
        <end position="393"/>
    </location>
</feature>
<dbReference type="PANTHER" id="PTHR23501">
    <property type="entry name" value="MAJOR FACILITATOR SUPERFAMILY"/>
    <property type="match status" value="1"/>
</dbReference>
<feature type="transmembrane region" description="Helical" evidence="8">
    <location>
        <begin position="112"/>
        <end position="133"/>
    </location>
</feature>
<feature type="domain" description="Major facilitator superfamily (MFS) profile" evidence="9">
    <location>
        <begin position="22"/>
        <end position="503"/>
    </location>
</feature>
<evidence type="ECO:0000313" key="10">
    <source>
        <dbReference type="EMBL" id="GES24064.1"/>
    </source>
</evidence>
<dbReference type="InterPro" id="IPR011701">
    <property type="entry name" value="MFS"/>
</dbReference>
<dbReference type="Pfam" id="PF07690">
    <property type="entry name" value="MFS_1"/>
    <property type="match status" value="1"/>
</dbReference>
<dbReference type="PRINTS" id="PR01035">
    <property type="entry name" value="TCRTETA"/>
</dbReference>
<dbReference type="PROSITE" id="PS50850">
    <property type="entry name" value="MFS"/>
    <property type="match status" value="1"/>
</dbReference>
<organism evidence="10 11">
    <name type="scientific">Acrocarpospora pleiomorpha</name>
    <dbReference type="NCBI Taxonomy" id="90975"/>
    <lineage>
        <taxon>Bacteria</taxon>
        <taxon>Bacillati</taxon>
        <taxon>Actinomycetota</taxon>
        <taxon>Actinomycetes</taxon>
        <taxon>Streptosporangiales</taxon>
        <taxon>Streptosporangiaceae</taxon>
        <taxon>Acrocarpospora</taxon>
    </lineage>
</organism>
<proteinExistence type="inferred from homology"/>
<evidence type="ECO:0000256" key="7">
    <source>
        <dbReference type="ARBA" id="ARBA00023136"/>
    </source>
</evidence>
<dbReference type="FunFam" id="1.20.1720.10:FF:000004">
    <property type="entry name" value="EmrB/QacA family drug resistance transporter"/>
    <property type="match status" value="1"/>
</dbReference>
<feature type="transmembrane region" description="Helical" evidence="8">
    <location>
        <begin position="175"/>
        <end position="196"/>
    </location>
</feature>
<feature type="transmembrane region" description="Helical" evidence="8">
    <location>
        <begin position="87"/>
        <end position="106"/>
    </location>
</feature>
<evidence type="ECO:0000256" key="1">
    <source>
        <dbReference type="ARBA" id="ARBA00004651"/>
    </source>
</evidence>
<dbReference type="RefSeq" id="WP_155348923.1">
    <property type="nucleotide sequence ID" value="NZ_BAAAHM010000005.1"/>
</dbReference>
<dbReference type="GO" id="GO:0005886">
    <property type="term" value="C:plasma membrane"/>
    <property type="evidence" value="ECO:0007669"/>
    <property type="project" value="UniProtKB-SubCell"/>
</dbReference>
<keyword evidence="3" id="KW-0813">Transport</keyword>
<dbReference type="PANTHER" id="PTHR23501:SF197">
    <property type="entry name" value="COMD"/>
    <property type="match status" value="1"/>
</dbReference>
<dbReference type="Proteomes" id="UP000377595">
    <property type="component" value="Unassembled WGS sequence"/>
</dbReference>
<evidence type="ECO:0000256" key="2">
    <source>
        <dbReference type="ARBA" id="ARBA00007520"/>
    </source>
</evidence>
<reference evidence="10 11" key="1">
    <citation type="submission" date="2019-10" db="EMBL/GenBank/DDBJ databases">
        <title>Whole genome shotgun sequence of Acrocarpospora pleiomorpha NBRC 16267.</title>
        <authorList>
            <person name="Ichikawa N."/>
            <person name="Kimura A."/>
            <person name="Kitahashi Y."/>
            <person name="Komaki H."/>
            <person name="Oguchi A."/>
        </authorList>
    </citation>
    <scope>NUCLEOTIDE SEQUENCE [LARGE SCALE GENOMIC DNA]</scope>
    <source>
        <strain evidence="10 11">NBRC 16267</strain>
    </source>
</reference>
<evidence type="ECO:0000256" key="3">
    <source>
        <dbReference type="ARBA" id="ARBA00022448"/>
    </source>
</evidence>
<feature type="transmembrane region" description="Helical" evidence="8">
    <location>
        <begin position="476"/>
        <end position="499"/>
    </location>
</feature>
<gene>
    <name evidence="10" type="ORF">Aple_069630</name>
</gene>
<feature type="transmembrane region" description="Helical" evidence="8">
    <location>
        <begin position="414"/>
        <end position="437"/>
    </location>
</feature>
<feature type="transmembrane region" description="Helical" evidence="8">
    <location>
        <begin position="208"/>
        <end position="229"/>
    </location>
</feature>
<keyword evidence="5 8" id="KW-0812">Transmembrane</keyword>
<dbReference type="InterPro" id="IPR001958">
    <property type="entry name" value="Tet-R_TetA/multi-R_MdtG-like"/>
</dbReference>
<feature type="transmembrane region" description="Helical" evidence="8">
    <location>
        <begin position="21"/>
        <end position="44"/>
    </location>
</feature>
<comment type="subcellular location">
    <subcellularLocation>
        <location evidence="1">Cell membrane</location>
        <topology evidence="1">Multi-pass membrane protein</topology>
    </subcellularLocation>
</comment>
<feature type="transmembrane region" description="Helical" evidence="8">
    <location>
        <begin position="310"/>
        <end position="331"/>
    </location>
</feature>
<evidence type="ECO:0000256" key="6">
    <source>
        <dbReference type="ARBA" id="ARBA00022989"/>
    </source>
</evidence>
<dbReference type="NCBIfam" id="TIGR00711">
    <property type="entry name" value="efflux_EmrB"/>
    <property type="match status" value="1"/>
</dbReference>
<comment type="caution">
    <text evidence="10">The sequence shown here is derived from an EMBL/GenBank/DDBJ whole genome shotgun (WGS) entry which is preliminary data.</text>
</comment>
<evidence type="ECO:0000313" key="11">
    <source>
        <dbReference type="Proteomes" id="UP000377595"/>
    </source>
</evidence>
<keyword evidence="4" id="KW-1003">Cell membrane</keyword>
<dbReference type="Gene3D" id="1.20.1250.20">
    <property type="entry name" value="MFS general substrate transporter like domains"/>
    <property type="match status" value="2"/>
</dbReference>
<comment type="similarity">
    <text evidence="2">Belongs to the major facilitator superfamily. TCR/Tet family.</text>
</comment>
<evidence type="ECO:0000256" key="8">
    <source>
        <dbReference type="SAM" id="Phobius"/>
    </source>
</evidence>
<name>A0A5M3XS46_9ACTN</name>
<dbReference type="AlphaFoldDB" id="A0A5M3XS46"/>
<sequence length="526" mass="55079">MTLSAPTEAPPQPSRTRSLTLLFAGLMVTMLLASLNQTVLSTALPTIVGELHGVDHMTWVITAYILASTIMMPVYGKISDLIGRRPVLIAAIVAFVAGSVTGGLAGTIEWLIVGRVLQGLGGGGLIILSQAAIADVVPARDRGKYMGVMGAVFAFASVAGPLLGGWFTEGPGWRWAFWINIPLGALAIVAAMLFLRIPRRTGAERPRIDYLGMALIAAATTALVLVGTWGGSEYDWSSPEIIGLSVFTVAVAVLFVFVQSRAKEPVIPLTLFKDRNFNLATIGALFTGVIMFGSIGYMPTYLQMVTGANATHAGLLMIPMMGGLLLASITSGQIVSRTGKYKLSPIIGSLVMGAGLALLSTLEVSTPTPIACLYLGILGIGVGMTMQILVLIVQNSFPITQVGTATAATNYFRQTGATLGSAVVGAVFASRLTSFLAERLPASSGTASGSNSFTPALVNSLPAALRTPIIKSYNEALLPIFLVMAPLALLSTIVLCFVVEKPLSTTIERADSLAEGQLIHEGDPTR</sequence>
<dbReference type="InterPro" id="IPR004638">
    <property type="entry name" value="EmrB-like"/>
</dbReference>
<dbReference type="OrthoDB" id="7375466at2"/>
<dbReference type="EMBL" id="BLAF01000048">
    <property type="protein sequence ID" value="GES24064.1"/>
    <property type="molecule type" value="Genomic_DNA"/>
</dbReference>
<feature type="transmembrane region" description="Helical" evidence="8">
    <location>
        <begin position="241"/>
        <end position="258"/>
    </location>
</feature>
<protein>
    <submittedName>
        <fullName evidence="10">MFS transporter</fullName>
    </submittedName>
</protein>
<dbReference type="CDD" id="cd17502">
    <property type="entry name" value="MFS_Azr1_MDR_like"/>
    <property type="match status" value="1"/>
</dbReference>
<feature type="transmembrane region" description="Helical" evidence="8">
    <location>
        <begin position="343"/>
        <end position="362"/>
    </location>
</feature>
<accession>A0A5M3XS46</accession>
<dbReference type="InterPro" id="IPR020846">
    <property type="entry name" value="MFS_dom"/>
</dbReference>
<feature type="transmembrane region" description="Helical" evidence="8">
    <location>
        <begin position="145"/>
        <end position="163"/>
    </location>
</feature>
<dbReference type="InterPro" id="IPR036259">
    <property type="entry name" value="MFS_trans_sf"/>
</dbReference>
<feature type="transmembrane region" description="Helical" evidence="8">
    <location>
        <begin position="56"/>
        <end position="75"/>
    </location>
</feature>
<evidence type="ECO:0000259" key="9">
    <source>
        <dbReference type="PROSITE" id="PS50850"/>
    </source>
</evidence>
<evidence type="ECO:0000256" key="5">
    <source>
        <dbReference type="ARBA" id="ARBA00022692"/>
    </source>
</evidence>
<keyword evidence="6 8" id="KW-1133">Transmembrane helix</keyword>
<keyword evidence="7 8" id="KW-0472">Membrane</keyword>
<dbReference type="SUPFAM" id="SSF103473">
    <property type="entry name" value="MFS general substrate transporter"/>
    <property type="match status" value="1"/>
</dbReference>
<dbReference type="GO" id="GO:0022857">
    <property type="term" value="F:transmembrane transporter activity"/>
    <property type="evidence" value="ECO:0007669"/>
    <property type="project" value="InterPro"/>
</dbReference>
<feature type="transmembrane region" description="Helical" evidence="8">
    <location>
        <begin position="279"/>
        <end position="298"/>
    </location>
</feature>
<keyword evidence="11" id="KW-1185">Reference proteome</keyword>